<dbReference type="EMBL" id="JARKIK010000040">
    <property type="protein sequence ID" value="KAK8738066.1"/>
    <property type="molecule type" value="Genomic_DNA"/>
</dbReference>
<dbReference type="AlphaFoldDB" id="A0AAW0XFL8"/>
<protein>
    <submittedName>
        <fullName evidence="1">Uncharacterized protein</fullName>
    </submittedName>
</protein>
<accession>A0AAW0XFL8</accession>
<proteinExistence type="predicted"/>
<gene>
    <name evidence="1" type="ORF">OTU49_004027</name>
</gene>
<feature type="non-terminal residue" evidence="1">
    <location>
        <position position="1"/>
    </location>
</feature>
<reference evidence="1 2" key="1">
    <citation type="journal article" date="2024" name="BMC Genomics">
        <title>Genome assembly of redclaw crayfish (Cherax quadricarinatus) provides insights into its immune adaptation and hypoxia tolerance.</title>
        <authorList>
            <person name="Liu Z."/>
            <person name="Zheng J."/>
            <person name="Li H."/>
            <person name="Fang K."/>
            <person name="Wang S."/>
            <person name="He J."/>
            <person name="Zhou D."/>
            <person name="Weng S."/>
            <person name="Chi M."/>
            <person name="Gu Z."/>
            <person name="He J."/>
            <person name="Li F."/>
            <person name="Wang M."/>
        </authorList>
    </citation>
    <scope>NUCLEOTIDE SEQUENCE [LARGE SCALE GENOMIC DNA]</scope>
    <source>
        <strain evidence="1">ZL_2023a</strain>
    </source>
</reference>
<sequence>VAIMAGVWAAVASMPHEDPLVAAEDNDVVKMKVKSAPGGPDGDLLLQIRRQDLKKLELTQDDVVAGGEVVGGSDGRPLQLKVKGRYFPLPEPQQSLSSVVVFHSVESEEPYLLDLNTVGNLTLHSFDEDPTLVGVAEPRLDWSLPTPCPLQHLVVNVSARQLVIDINHTTVLVEAQKRSLVLFRGRNGSGSAIREEDLWQGGLHMLVINPHTSQVTFSQMFQTSDFGGHRDLSWSLRTIQHGRLVVLTSVVRIIKNFGRGYILYIL</sequence>
<dbReference type="Proteomes" id="UP001445076">
    <property type="component" value="Unassembled WGS sequence"/>
</dbReference>
<organism evidence="1 2">
    <name type="scientific">Cherax quadricarinatus</name>
    <name type="common">Australian red claw crayfish</name>
    <dbReference type="NCBI Taxonomy" id="27406"/>
    <lineage>
        <taxon>Eukaryota</taxon>
        <taxon>Metazoa</taxon>
        <taxon>Ecdysozoa</taxon>
        <taxon>Arthropoda</taxon>
        <taxon>Crustacea</taxon>
        <taxon>Multicrustacea</taxon>
        <taxon>Malacostraca</taxon>
        <taxon>Eumalacostraca</taxon>
        <taxon>Eucarida</taxon>
        <taxon>Decapoda</taxon>
        <taxon>Pleocyemata</taxon>
        <taxon>Astacidea</taxon>
        <taxon>Parastacoidea</taxon>
        <taxon>Parastacidae</taxon>
        <taxon>Cherax</taxon>
    </lineage>
</organism>
<name>A0AAW0XFL8_CHEQU</name>
<keyword evidence="2" id="KW-1185">Reference proteome</keyword>
<comment type="caution">
    <text evidence="1">The sequence shown here is derived from an EMBL/GenBank/DDBJ whole genome shotgun (WGS) entry which is preliminary data.</text>
</comment>
<evidence type="ECO:0000313" key="2">
    <source>
        <dbReference type="Proteomes" id="UP001445076"/>
    </source>
</evidence>
<evidence type="ECO:0000313" key="1">
    <source>
        <dbReference type="EMBL" id="KAK8738066.1"/>
    </source>
</evidence>